<name>A0ABU3PGT7_9BURK</name>
<dbReference type="GO" id="GO:0016787">
    <property type="term" value="F:hydrolase activity"/>
    <property type="evidence" value="ECO:0007669"/>
    <property type="project" value="UniProtKB-KW"/>
</dbReference>
<accession>A0ABU3PGT7</accession>
<dbReference type="SUPFAM" id="SSF53474">
    <property type="entry name" value="alpha/beta-Hydrolases"/>
    <property type="match status" value="1"/>
</dbReference>
<dbReference type="PANTHER" id="PTHR43798:SF33">
    <property type="entry name" value="HYDROLASE, PUTATIVE (AFU_ORTHOLOGUE AFUA_2G14860)-RELATED"/>
    <property type="match status" value="1"/>
</dbReference>
<keyword evidence="2" id="KW-0378">Hydrolase</keyword>
<evidence type="ECO:0000259" key="1">
    <source>
        <dbReference type="Pfam" id="PF12697"/>
    </source>
</evidence>
<sequence>MSIREKTYSIRQRLARALLGWSLLYAVNAGAGGLVAPPAPALREAAASQARPVEALPTELAHIGDAVLEFHRRQTAQPHATLVFENGLQLPLETWSKVLEGLGDQVNVLLYNRPGVGRSAMPDSGDDPTQTTRRLKALLAEQGLHPPYILVGHSMGGLYAQQFARLYPEQVSALLLVDALPPGALKPYAEFPWLTRVGLRWFAPPQVLREVKHASIIGGTLLAEPGRFAGPVTRLLAETPQMPKPQGLIKDLLRGTLYAEDFGITAMDPDAAEAQVAAIYPHSTLLRVRSFHRVQELAPQAVVAAIRDIMGRFTVRSP</sequence>
<dbReference type="InterPro" id="IPR029058">
    <property type="entry name" value="AB_hydrolase_fold"/>
</dbReference>
<dbReference type="InterPro" id="IPR050266">
    <property type="entry name" value="AB_hydrolase_sf"/>
</dbReference>
<dbReference type="EMBL" id="JAVXZY010000011">
    <property type="protein sequence ID" value="MDT9001800.1"/>
    <property type="molecule type" value="Genomic_DNA"/>
</dbReference>
<dbReference type="Gene3D" id="3.40.50.1820">
    <property type="entry name" value="alpha/beta hydrolase"/>
    <property type="match status" value="1"/>
</dbReference>
<dbReference type="PANTHER" id="PTHR43798">
    <property type="entry name" value="MONOACYLGLYCEROL LIPASE"/>
    <property type="match status" value="1"/>
</dbReference>
<dbReference type="InterPro" id="IPR000073">
    <property type="entry name" value="AB_hydrolase_1"/>
</dbReference>
<gene>
    <name evidence="2" type="ORF">RQP53_21165</name>
</gene>
<dbReference type="Pfam" id="PF12697">
    <property type="entry name" value="Abhydrolase_6"/>
    <property type="match status" value="1"/>
</dbReference>
<dbReference type="PRINTS" id="PR00111">
    <property type="entry name" value="ABHYDROLASE"/>
</dbReference>
<proteinExistence type="predicted"/>
<comment type="caution">
    <text evidence="2">The sequence shown here is derived from an EMBL/GenBank/DDBJ whole genome shotgun (WGS) entry which is preliminary data.</text>
</comment>
<keyword evidence="3" id="KW-1185">Reference proteome</keyword>
<protein>
    <submittedName>
        <fullName evidence="2">Alpha/beta hydrolase</fullName>
    </submittedName>
</protein>
<dbReference type="RefSeq" id="WP_315652683.1">
    <property type="nucleotide sequence ID" value="NZ_JAVXZY010000011.1"/>
</dbReference>
<reference evidence="2" key="1">
    <citation type="submission" date="2023-09" db="EMBL/GenBank/DDBJ databases">
        <title>Paucibacter sp. APW11 Genome sequencing and assembly.</title>
        <authorList>
            <person name="Kim I."/>
        </authorList>
    </citation>
    <scope>NUCLEOTIDE SEQUENCE</scope>
    <source>
        <strain evidence="2">APW11</strain>
    </source>
</reference>
<evidence type="ECO:0000313" key="3">
    <source>
        <dbReference type="Proteomes" id="UP001246372"/>
    </source>
</evidence>
<dbReference type="Proteomes" id="UP001246372">
    <property type="component" value="Unassembled WGS sequence"/>
</dbReference>
<organism evidence="2 3">
    <name type="scientific">Roseateles aquae</name>
    <dbReference type="NCBI Taxonomy" id="3077235"/>
    <lineage>
        <taxon>Bacteria</taxon>
        <taxon>Pseudomonadati</taxon>
        <taxon>Pseudomonadota</taxon>
        <taxon>Betaproteobacteria</taxon>
        <taxon>Burkholderiales</taxon>
        <taxon>Sphaerotilaceae</taxon>
        <taxon>Roseateles</taxon>
    </lineage>
</organism>
<evidence type="ECO:0000313" key="2">
    <source>
        <dbReference type="EMBL" id="MDT9001800.1"/>
    </source>
</evidence>
<feature type="domain" description="AB hydrolase-1" evidence="1">
    <location>
        <begin position="93"/>
        <end position="277"/>
    </location>
</feature>